<comment type="caution">
    <text evidence="1">The sequence shown here is derived from an EMBL/GenBank/DDBJ whole genome shotgun (WGS) entry which is preliminary data.</text>
</comment>
<reference evidence="1 2" key="1">
    <citation type="submission" date="2020-06" db="EMBL/GenBank/DDBJ databases">
        <title>Characterization of fructooligosaccharide metabolism and fructooligosaccharide-degrading enzymes in human commensal butyrate producers.</title>
        <authorList>
            <person name="Tanno H."/>
            <person name="Fujii T."/>
            <person name="Hirano K."/>
            <person name="Maeno S."/>
            <person name="Tonozuka T."/>
            <person name="Sakamoto M."/>
            <person name="Ohkuma M."/>
            <person name="Tochio T."/>
            <person name="Endo A."/>
        </authorList>
    </citation>
    <scope>NUCLEOTIDE SEQUENCE [LARGE SCALE GENOMIC DNA]</scope>
    <source>
        <strain evidence="1 2">JCM 31056</strain>
    </source>
</reference>
<dbReference type="Proteomes" id="UP000620147">
    <property type="component" value="Unassembled WGS sequence"/>
</dbReference>
<organism evidence="1 2">
    <name type="scientific">Butyricicoccus faecihominis</name>
    <dbReference type="NCBI Taxonomy" id="1712515"/>
    <lineage>
        <taxon>Bacteria</taxon>
        <taxon>Bacillati</taxon>
        <taxon>Bacillota</taxon>
        <taxon>Clostridia</taxon>
        <taxon>Eubacteriales</taxon>
        <taxon>Butyricicoccaceae</taxon>
        <taxon>Butyricicoccus</taxon>
    </lineage>
</organism>
<name>A0ABQ1E1H0_9FIRM</name>
<sequence>MLLEKLWQDRVQKTVLNQWIQLDPSRRNEFDESELYRKNLLQIMDELWDTLSPEAKETFCHPLKSYPKLVRGRKGTMTQASELAAPSLEIIEKFHILNRWTPPGKRYLYLVDASDPSQNPEKVCMEEMRISEPTLDVTIANFTVCPDAQKNMILDLDYEDITVESIFENSDALRKTESAKIIQELRTGIPVSEHRIKKQIKRHEPETKYIAQVFCGQLIFKHICAAIFTPLDDDTDSDDALKERCYKSFHVFAEWCENKGFAGIRYPSTRMKLINQRGSNIVLFDADSAIADESTFRICRNT</sequence>
<accession>A0ABQ1E1H0</accession>
<proteinExistence type="predicted"/>
<evidence type="ECO:0000313" key="1">
    <source>
        <dbReference type="EMBL" id="GFO88813.1"/>
    </source>
</evidence>
<gene>
    <name evidence="1" type="ORF">BUFA31_19770</name>
</gene>
<keyword evidence="2" id="KW-1185">Reference proteome</keyword>
<evidence type="ECO:0000313" key="2">
    <source>
        <dbReference type="Proteomes" id="UP000620147"/>
    </source>
</evidence>
<dbReference type="EMBL" id="BLYJ01000026">
    <property type="protein sequence ID" value="GFO88813.1"/>
    <property type="molecule type" value="Genomic_DNA"/>
</dbReference>
<protein>
    <recommendedName>
        <fullName evidence="3">RES domain-containing protein</fullName>
    </recommendedName>
</protein>
<evidence type="ECO:0008006" key="3">
    <source>
        <dbReference type="Google" id="ProtNLM"/>
    </source>
</evidence>